<dbReference type="EMBL" id="OC317446">
    <property type="protein sequence ID" value="CAD7396930.1"/>
    <property type="molecule type" value="Genomic_DNA"/>
</dbReference>
<dbReference type="GO" id="GO:0001965">
    <property type="term" value="F:G-protein alpha-subunit binding"/>
    <property type="evidence" value="ECO:0007669"/>
    <property type="project" value="TreeGrafter"/>
</dbReference>
<comment type="subcellular location">
    <subcellularLocation>
        <location evidence="1">Cytoplasm</location>
    </subcellularLocation>
</comment>
<dbReference type="InterPro" id="IPR019734">
    <property type="entry name" value="TPR_rpt"/>
</dbReference>
<sequence length="246" mass="27194">MKRRWNFEKELAAGWLRALEGKEGLSGSPNGSECWNGRRGRVAALMVLSSGEGGKDRLAARIVLSAGEEERHRNILRKDTKGGCVCVEKVESDVLQGQQGVSHAGQRKASEPRPVRARLKKLGSFPSTDDDLFQELHDIEGESKACHFLGYAHYCLGNFREAVRYYDQDLALAKDLQDKMNMGRAYCNLGLAHLALGNLETSLECQKYFLGTGLETALGLDVLDVLGAIYVQSPYYVKDTVKDAPQ</sequence>
<reference evidence="4" key="1">
    <citation type="submission" date="2020-11" db="EMBL/GenBank/DDBJ databases">
        <authorList>
            <person name="Tran Van P."/>
        </authorList>
    </citation>
    <scope>NUCLEOTIDE SEQUENCE</scope>
</reference>
<dbReference type="PANTHER" id="PTHR45954">
    <property type="entry name" value="LD33695P"/>
    <property type="match status" value="1"/>
</dbReference>
<dbReference type="Pfam" id="PF13181">
    <property type="entry name" value="TPR_8"/>
    <property type="match status" value="1"/>
</dbReference>
<organism evidence="4">
    <name type="scientific">Timema cristinae</name>
    <name type="common">Walking stick</name>
    <dbReference type="NCBI Taxonomy" id="61476"/>
    <lineage>
        <taxon>Eukaryota</taxon>
        <taxon>Metazoa</taxon>
        <taxon>Ecdysozoa</taxon>
        <taxon>Arthropoda</taxon>
        <taxon>Hexapoda</taxon>
        <taxon>Insecta</taxon>
        <taxon>Pterygota</taxon>
        <taxon>Neoptera</taxon>
        <taxon>Polyneoptera</taxon>
        <taxon>Phasmatodea</taxon>
        <taxon>Timematodea</taxon>
        <taxon>Timematoidea</taxon>
        <taxon>Timematidae</taxon>
        <taxon>Timema</taxon>
    </lineage>
</organism>
<dbReference type="Pfam" id="PF13176">
    <property type="entry name" value="TPR_7"/>
    <property type="match status" value="1"/>
</dbReference>
<evidence type="ECO:0000256" key="2">
    <source>
        <dbReference type="ARBA" id="ARBA00022490"/>
    </source>
</evidence>
<dbReference type="GO" id="GO:0005092">
    <property type="term" value="F:GDP-dissociation inhibitor activity"/>
    <property type="evidence" value="ECO:0007669"/>
    <property type="project" value="TreeGrafter"/>
</dbReference>
<evidence type="ECO:0000313" key="4">
    <source>
        <dbReference type="EMBL" id="CAD7396930.1"/>
    </source>
</evidence>
<gene>
    <name evidence="4" type="ORF">TCEB3V08_LOCUS3843</name>
</gene>
<keyword evidence="2" id="KW-0963">Cytoplasm</keyword>
<dbReference type="Gene3D" id="1.25.40.10">
    <property type="entry name" value="Tetratricopeptide repeat domain"/>
    <property type="match status" value="1"/>
</dbReference>
<dbReference type="PANTHER" id="PTHR45954:SF1">
    <property type="entry name" value="LD33695P"/>
    <property type="match status" value="1"/>
</dbReference>
<dbReference type="InterPro" id="IPR011990">
    <property type="entry name" value="TPR-like_helical_dom_sf"/>
</dbReference>
<evidence type="ECO:0000256" key="1">
    <source>
        <dbReference type="ARBA" id="ARBA00004496"/>
    </source>
</evidence>
<name>A0A7R9CJG7_TIMCR</name>
<dbReference type="SMART" id="SM00028">
    <property type="entry name" value="TPR"/>
    <property type="match status" value="2"/>
</dbReference>
<proteinExistence type="predicted"/>
<keyword evidence="3" id="KW-0677">Repeat</keyword>
<dbReference type="GO" id="GO:0000132">
    <property type="term" value="P:establishment of mitotic spindle orientation"/>
    <property type="evidence" value="ECO:0007669"/>
    <property type="project" value="TreeGrafter"/>
</dbReference>
<dbReference type="GO" id="GO:0005938">
    <property type="term" value="C:cell cortex"/>
    <property type="evidence" value="ECO:0007669"/>
    <property type="project" value="TreeGrafter"/>
</dbReference>
<dbReference type="InterPro" id="IPR052386">
    <property type="entry name" value="GPSM"/>
</dbReference>
<accession>A0A7R9CJG7</accession>
<dbReference type="SUPFAM" id="SSF48452">
    <property type="entry name" value="TPR-like"/>
    <property type="match status" value="1"/>
</dbReference>
<protein>
    <submittedName>
        <fullName evidence="4">Uncharacterized protein</fullName>
    </submittedName>
</protein>
<evidence type="ECO:0000256" key="3">
    <source>
        <dbReference type="ARBA" id="ARBA00022737"/>
    </source>
</evidence>
<dbReference type="AlphaFoldDB" id="A0A7R9CJG7"/>